<dbReference type="RefSeq" id="WP_032755478.1">
    <property type="nucleotide sequence ID" value="NZ_BMUG01000008.1"/>
</dbReference>
<evidence type="ECO:0000313" key="1">
    <source>
        <dbReference type="EMBL" id="GFN01944.1"/>
    </source>
</evidence>
<comment type="caution">
    <text evidence="1">The sequence shown here is derived from an EMBL/GenBank/DDBJ whole genome shotgun (WGS) entry which is preliminary data.</text>
</comment>
<dbReference type="AlphaFoldDB" id="A0A7J0CJ61"/>
<dbReference type="Proteomes" id="UP000498740">
    <property type="component" value="Unassembled WGS sequence"/>
</dbReference>
<name>A0A7J0CJ61_STRMI</name>
<dbReference type="EMBL" id="BLWD01000001">
    <property type="protein sequence ID" value="GFN01944.1"/>
    <property type="molecule type" value="Genomic_DNA"/>
</dbReference>
<organism evidence="1 2">
    <name type="scientific">Streptomyces microflavus</name>
    <name type="common">Streptomyces lipmanii</name>
    <dbReference type="NCBI Taxonomy" id="1919"/>
    <lineage>
        <taxon>Bacteria</taxon>
        <taxon>Bacillati</taxon>
        <taxon>Actinomycetota</taxon>
        <taxon>Actinomycetes</taxon>
        <taxon>Kitasatosporales</taxon>
        <taxon>Streptomycetaceae</taxon>
        <taxon>Streptomyces</taxon>
    </lineage>
</organism>
<evidence type="ECO:0000313" key="2">
    <source>
        <dbReference type="Proteomes" id="UP000498740"/>
    </source>
</evidence>
<accession>A0A7J0CJ61</accession>
<proteinExistence type="predicted"/>
<gene>
    <name evidence="1" type="ORF">Smic_05000</name>
</gene>
<reference evidence="1 2" key="1">
    <citation type="submission" date="2020-05" db="EMBL/GenBank/DDBJ databases">
        <title>Whole genome shotgun sequence of Streptomyces microflavus NBRC 13062.</title>
        <authorList>
            <person name="Komaki H."/>
            <person name="Tamura T."/>
        </authorList>
    </citation>
    <scope>NUCLEOTIDE SEQUENCE [LARGE SCALE GENOMIC DNA]</scope>
    <source>
        <strain evidence="1 2">NBRC 13062</strain>
    </source>
</reference>
<protein>
    <submittedName>
        <fullName evidence="1">Uncharacterized protein</fullName>
    </submittedName>
</protein>
<sequence length="96" mass="10200">MSLAALRADVAAWLVDSDPEVPMRANLQDFTDQVRAQVTEKIAAKLASAARLRSGCAGLLLPGLASQLAPMLGSDRPSWLRQEATLIIQATGLKNS</sequence>